<evidence type="ECO:0000313" key="2">
    <source>
        <dbReference type="Proteomes" id="UP000654913"/>
    </source>
</evidence>
<proteinExistence type="predicted"/>
<dbReference type="KEGG" id="apuu:APUU_21988S"/>
<dbReference type="OrthoDB" id="4937900at2759"/>
<dbReference type="AlphaFoldDB" id="A0A7R7XHI7"/>
<sequence length="149" mass="16672">MFAEDERERLGLIHHYTLHTTKSISDLTEAEAFPFWGKWAVELVFTNDFLHGIINVSALHPALIGFSPQKNTILATHHHDIGVGLFRPHPAHLTMQSQDPAFAFTCIIVYALGIQQLSESIRGPISKILKLLLTGMAIFHGLIQREPAK</sequence>
<reference evidence="1" key="2">
    <citation type="submission" date="2021-02" db="EMBL/GenBank/DDBJ databases">
        <title>Aspergillus puulaauensis MK2 genome sequence.</title>
        <authorList>
            <person name="Futagami T."/>
            <person name="Mori K."/>
            <person name="Kadooka C."/>
            <person name="Tanaka T."/>
        </authorList>
    </citation>
    <scope>NUCLEOTIDE SEQUENCE</scope>
    <source>
        <strain evidence="1">MK2</strain>
    </source>
</reference>
<dbReference type="GeneID" id="64971561"/>
<gene>
    <name evidence="1" type="ORF">APUU_21988S</name>
</gene>
<name>A0A7R7XHI7_9EURO</name>
<dbReference type="EMBL" id="AP024444">
    <property type="protein sequence ID" value="BCS21556.1"/>
    <property type="molecule type" value="Genomic_DNA"/>
</dbReference>
<dbReference type="Proteomes" id="UP000654913">
    <property type="component" value="Chromosome 2"/>
</dbReference>
<keyword evidence="2" id="KW-1185">Reference proteome</keyword>
<dbReference type="RefSeq" id="XP_041553750.1">
    <property type="nucleotide sequence ID" value="XM_041700801.1"/>
</dbReference>
<reference evidence="1" key="1">
    <citation type="submission" date="2021-01" db="EMBL/GenBank/DDBJ databases">
        <authorList>
            <consortium name="Aspergillus puulaauensis MK2 genome sequencing consortium"/>
            <person name="Kazuki M."/>
            <person name="Futagami T."/>
        </authorList>
    </citation>
    <scope>NUCLEOTIDE SEQUENCE</scope>
    <source>
        <strain evidence="1">MK2</strain>
    </source>
</reference>
<organism evidence="1 2">
    <name type="scientific">Aspergillus puulaauensis</name>
    <dbReference type="NCBI Taxonomy" id="1220207"/>
    <lineage>
        <taxon>Eukaryota</taxon>
        <taxon>Fungi</taxon>
        <taxon>Dikarya</taxon>
        <taxon>Ascomycota</taxon>
        <taxon>Pezizomycotina</taxon>
        <taxon>Eurotiomycetes</taxon>
        <taxon>Eurotiomycetidae</taxon>
        <taxon>Eurotiales</taxon>
        <taxon>Aspergillaceae</taxon>
        <taxon>Aspergillus</taxon>
    </lineage>
</organism>
<accession>A0A7R7XHI7</accession>
<protein>
    <submittedName>
        <fullName evidence="1">Uncharacterized protein</fullName>
    </submittedName>
</protein>
<evidence type="ECO:0000313" key="1">
    <source>
        <dbReference type="EMBL" id="BCS21556.1"/>
    </source>
</evidence>